<dbReference type="EMBL" id="PDEM01000005">
    <property type="protein sequence ID" value="PHZ86727.1"/>
    <property type="molecule type" value="Genomic_DNA"/>
</dbReference>
<dbReference type="Pfam" id="PF12728">
    <property type="entry name" value="HTH_17"/>
    <property type="match status" value="1"/>
</dbReference>
<dbReference type="RefSeq" id="WP_099470741.1">
    <property type="nucleotide sequence ID" value="NZ_CP041025.1"/>
</dbReference>
<reference evidence="3 4" key="1">
    <citation type="submission" date="2017-10" db="EMBL/GenBank/DDBJ databases">
        <title>Frigbacter circumglobatus gen. nov. sp. nov., isolated from sediment cultured in situ.</title>
        <authorList>
            <person name="Zhao Z."/>
        </authorList>
    </citation>
    <scope>NUCLEOTIDE SEQUENCE [LARGE SCALE GENOMIC DNA]</scope>
    <source>
        <strain evidence="3 4">ZYL</strain>
    </source>
</reference>
<sequence>MTEETKILSSLMVGNLYGYSLEDNTPYLTVAQAAARLKVKPETLDKWRQQSQGPLFRQHGRRIVYHLHDLDCWSEGQKQQTARRYRAADDGPNMTSSDIEPDEGLDIGLGSKPPDIGPKTGPDEGGEAT</sequence>
<dbReference type="InParanoid" id="A0A2G4YWK8"/>
<dbReference type="InterPro" id="IPR041657">
    <property type="entry name" value="HTH_17"/>
</dbReference>
<evidence type="ECO:0000313" key="3">
    <source>
        <dbReference type="EMBL" id="PHZ86727.1"/>
    </source>
</evidence>
<feature type="domain" description="Helix-turn-helix" evidence="2">
    <location>
        <begin position="27"/>
        <end position="75"/>
    </location>
</feature>
<feature type="region of interest" description="Disordered" evidence="1">
    <location>
        <begin position="76"/>
        <end position="129"/>
    </location>
</feature>
<gene>
    <name evidence="3" type="ORF">CRD36_00295</name>
</gene>
<dbReference type="Proteomes" id="UP000229730">
    <property type="component" value="Unassembled WGS sequence"/>
</dbReference>
<dbReference type="AlphaFoldDB" id="A0A2G4YWK8"/>
<dbReference type="SUPFAM" id="SSF46955">
    <property type="entry name" value="Putative DNA-binding domain"/>
    <property type="match status" value="1"/>
</dbReference>
<evidence type="ECO:0000256" key="1">
    <source>
        <dbReference type="SAM" id="MobiDB-lite"/>
    </source>
</evidence>
<accession>A0A2G4YWK8</accession>
<dbReference type="InterPro" id="IPR009061">
    <property type="entry name" value="DNA-bd_dom_put_sf"/>
</dbReference>
<protein>
    <recommendedName>
        <fullName evidence="2">Helix-turn-helix domain-containing protein</fullName>
    </recommendedName>
</protein>
<organism evidence="3 4">
    <name type="scientific">Paremcibacter congregatus</name>
    <dbReference type="NCBI Taxonomy" id="2043170"/>
    <lineage>
        <taxon>Bacteria</taxon>
        <taxon>Pseudomonadati</taxon>
        <taxon>Pseudomonadota</taxon>
        <taxon>Alphaproteobacteria</taxon>
        <taxon>Emcibacterales</taxon>
        <taxon>Emcibacteraceae</taxon>
        <taxon>Paremcibacter</taxon>
    </lineage>
</organism>
<dbReference type="OrthoDB" id="9806994at2"/>
<proteinExistence type="predicted"/>
<evidence type="ECO:0000259" key="2">
    <source>
        <dbReference type="Pfam" id="PF12728"/>
    </source>
</evidence>
<keyword evidence="4" id="KW-1185">Reference proteome</keyword>
<name>A0A2G4YWK8_9PROT</name>
<evidence type="ECO:0000313" key="4">
    <source>
        <dbReference type="Proteomes" id="UP000229730"/>
    </source>
</evidence>
<comment type="caution">
    <text evidence="3">The sequence shown here is derived from an EMBL/GenBank/DDBJ whole genome shotgun (WGS) entry which is preliminary data.</text>
</comment>